<dbReference type="InterPro" id="IPR027417">
    <property type="entry name" value="P-loop_NTPase"/>
</dbReference>
<dbReference type="PIRSF" id="PIRSF021497">
    <property type="entry name" value="Sulphotransferase_Stf0"/>
    <property type="match status" value="1"/>
</dbReference>
<proteinExistence type="predicted"/>
<dbReference type="Proteomes" id="UP000481033">
    <property type="component" value="Unassembled WGS sequence"/>
</dbReference>
<gene>
    <name evidence="3" type="ORF">DXZ20_35885</name>
</gene>
<accession>A0A6M0RYX5</accession>
<dbReference type="AlphaFoldDB" id="A0A6M0RYX5"/>
<feature type="active site" description="Proton acceptor" evidence="1">
    <location>
        <position position="45"/>
    </location>
</feature>
<evidence type="ECO:0000256" key="1">
    <source>
        <dbReference type="PIRSR" id="PIRSR021497-1"/>
    </source>
</evidence>
<protein>
    <recommendedName>
        <fullName evidence="2">Sulphotransferase Stf0 domain-containing protein</fullName>
    </recommendedName>
</protein>
<dbReference type="Gene3D" id="3.40.50.300">
    <property type="entry name" value="P-loop containing nucleotide triphosphate hydrolases"/>
    <property type="match status" value="1"/>
</dbReference>
<dbReference type="Pfam" id="PF09037">
    <property type="entry name" value="Sulphotransf"/>
    <property type="match status" value="1"/>
</dbReference>
<organism evidence="3 4">
    <name type="scientific">Adonisia turfae CCMR0081</name>
    <dbReference type="NCBI Taxonomy" id="2292702"/>
    <lineage>
        <taxon>Bacteria</taxon>
        <taxon>Bacillati</taxon>
        <taxon>Cyanobacteriota</taxon>
        <taxon>Adonisia</taxon>
        <taxon>Adonisia turfae</taxon>
    </lineage>
</organism>
<dbReference type="InterPro" id="IPR024628">
    <property type="entry name" value="Sulfotransferase_Stf0_dom"/>
</dbReference>
<comment type="caution">
    <text evidence="3">The sequence shown here is derived from an EMBL/GenBank/DDBJ whole genome shotgun (WGS) entry which is preliminary data.</text>
</comment>
<evidence type="ECO:0000313" key="4">
    <source>
        <dbReference type="Proteomes" id="UP000481033"/>
    </source>
</evidence>
<dbReference type="RefSeq" id="WP_163669888.1">
    <property type="nucleotide sequence ID" value="NZ_QXHD01000004.1"/>
</dbReference>
<evidence type="ECO:0000313" key="3">
    <source>
        <dbReference type="EMBL" id="NEZ60922.1"/>
    </source>
</evidence>
<sequence>MSFKDSIAPELLPTKSIVICSTGRSGSTLLGLSLGDTGYAGKPREFFRPDVLTANGVHSHVSTLYPHLANVYAQGKTPNQVFGVKLHWDHMINLIKIVRTDPALQTGSDIEILSTLFPNPRFIFIRRQNLIKQAISMEIGKQTGVYVVRSEGTDKERANKTHKLFFKPLNIYRYKQGLAGRNQKWRSFFQRNDLPFLEVVYESLVEDFDGILHQVIEFSEIELPEAGVEITKATSKQGNRINERWLKYYQFIPEGLLGYYSAIRSYVRKVLVSR</sequence>
<dbReference type="InterPro" id="IPR015124">
    <property type="entry name" value="Stf0"/>
</dbReference>
<keyword evidence="4" id="KW-1185">Reference proteome</keyword>
<dbReference type="GO" id="GO:0016740">
    <property type="term" value="F:transferase activity"/>
    <property type="evidence" value="ECO:0007669"/>
    <property type="project" value="InterPro"/>
</dbReference>
<feature type="domain" description="Sulphotransferase Stf0" evidence="2">
    <location>
        <begin position="17"/>
        <end position="250"/>
    </location>
</feature>
<reference evidence="3 4" key="1">
    <citation type="journal article" date="2020" name="Microb. Ecol.">
        <title>Ecogenomics of the Marine Benthic Filamentous Cyanobacterium Adonisia.</title>
        <authorList>
            <person name="Walter J.M."/>
            <person name="Coutinho F.H."/>
            <person name="Leomil L."/>
            <person name="Hargreaves P.I."/>
            <person name="Campeao M.E."/>
            <person name="Vieira V.V."/>
            <person name="Silva B.S."/>
            <person name="Fistarol G.O."/>
            <person name="Salomon P.S."/>
            <person name="Sawabe T."/>
            <person name="Mino S."/>
            <person name="Hosokawa M."/>
            <person name="Miyashita H."/>
            <person name="Maruyama F."/>
            <person name="van Verk M.C."/>
            <person name="Dutilh B.E."/>
            <person name="Thompson C.C."/>
            <person name="Thompson F.L."/>
        </authorList>
    </citation>
    <scope>NUCLEOTIDE SEQUENCE [LARGE SCALE GENOMIC DNA]</scope>
    <source>
        <strain evidence="3 4">CCMR0081</strain>
    </source>
</reference>
<dbReference type="SUPFAM" id="SSF52540">
    <property type="entry name" value="P-loop containing nucleoside triphosphate hydrolases"/>
    <property type="match status" value="1"/>
</dbReference>
<evidence type="ECO:0000259" key="2">
    <source>
        <dbReference type="Pfam" id="PF09037"/>
    </source>
</evidence>
<dbReference type="EMBL" id="QXHD01000004">
    <property type="protein sequence ID" value="NEZ60922.1"/>
    <property type="molecule type" value="Genomic_DNA"/>
</dbReference>
<name>A0A6M0RYX5_9CYAN</name>